<name>A0A2M7XC52_9BACT</name>
<accession>A0A2M7XC52</accession>
<comment type="caution">
    <text evidence="2">The sequence shown here is derived from an EMBL/GenBank/DDBJ whole genome shotgun (WGS) entry which is preliminary data.</text>
</comment>
<feature type="compositionally biased region" description="Basic and acidic residues" evidence="1">
    <location>
        <begin position="56"/>
        <end position="67"/>
    </location>
</feature>
<feature type="region of interest" description="Disordered" evidence="1">
    <location>
        <begin position="56"/>
        <end position="75"/>
    </location>
</feature>
<evidence type="ECO:0000256" key="1">
    <source>
        <dbReference type="SAM" id="MobiDB-lite"/>
    </source>
</evidence>
<dbReference type="Proteomes" id="UP000229385">
    <property type="component" value="Unassembled WGS sequence"/>
</dbReference>
<evidence type="ECO:0000313" key="3">
    <source>
        <dbReference type="Proteomes" id="UP000229385"/>
    </source>
</evidence>
<reference evidence="3" key="1">
    <citation type="submission" date="2017-09" db="EMBL/GenBank/DDBJ databases">
        <title>Depth-based differentiation of microbial function through sediment-hosted aquifers and enrichment of novel symbionts in the deep terrestrial subsurface.</title>
        <authorList>
            <person name="Probst A.J."/>
            <person name="Ladd B."/>
            <person name="Jarett J.K."/>
            <person name="Geller-Mcgrath D.E."/>
            <person name="Sieber C.M.K."/>
            <person name="Emerson J.B."/>
            <person name="Anantharaman K."/>
            <person name="Thomas B.C."/>
            <person name="Malmstrom R."/>
            <person name="Stieglmeier M."/>
            <person name="Klingl A."/>
            <person name="Woyke T."/>
            <person name="Ryan C.M."/>
            <person name="Banfield J.F."/>
        </authorList>
    </citation>
    <scope>NUCLEOTIDE SEQUENCE [LARGE SCALE GENOMIC DNA]</scope>
</reference>
<protein>
    <submittedName>
        <fullName evidence="2">Uncharacterized protein</fullName>
    </submittedName>
</protein>
<proteinExistence type="predicted"/>
<evidence type="ECO:0000313" key="2">
    <source>
        <dbReference type="EMBL" id="PJA45286.1"/>
    </source>
</evidence>
<dbReference type="AlphaFoldDB" id="A0A2M7XC52"/>
<feature type="region of interest" description="Disordered" evidence="1">
    <location>
        <begin position="131"/>
        <end position="150"/>
    </location>
</feature>
<gene>
    <name evidence="2" type="ORF">CO174_03825</name>
</gene>
<sequence>MDISNTEDLDPCAYAWVREAVFERSGGRAFEQVADGLLEVFSSILARVEPVADEVPDPRNVMREHAPDLQPPDRIAHDRDVVRGPVDTPRDAESAVLVNAVPILTKLSCLEELLPGVEVLTADEQIELARALGSPGDQDADKTAPSRPIL</sequence>
<organism evidence="2 3">
    <name type="scientific">Candidatus Uhrbacteria bacterium CG_4_9_14_3_um_filter_50_9</name>
    <dbReference type="NCBI Taxonomy" id="1975035"/>
    <lineage>
        <taxon>Bacteria</taxon>
        <taxon>Candidatus Uhriibacteriota</taxon>
    </lineage>
</organism>
<dbReference type="EMBL" id="PFWU01000044">
    <property type="protein sequence ID" value="PJA45286.1"/>
    <property type="molecule type" value="Genomic_DNA"/>
</dbReference>